<evidence type="ECO:0000256" key="1">
    <source>
        <dbReference type="ARBA" id="ARBA00000822"/>
    </source>
</evidence>
<evidence type="ECO:0000256" key="8">
    <source>
        <dbReference type="ARBA" id="ARBA00023277"/>
    </source>
</evidence>
<comment type="similarity">
    <text evidence="3">Belongs to the glycosyl hydrolase 18 family. Chitinase class V subfamily.</text>
</comment>
<dbReference type="FunFam" id="3.20.20.80:FF:000075">
    <property type="entry name" value="Sporulation-specific chitinase"/>
    <property type="match status" value="1"/>
</dbReference>
<keyword evidence="14" id="KW-1185">Reference proteome</keyword>
<evidence type="ECO:0000259" key="12">
    <source>
        <dbReference type="PROSITE" id="PS51910"/>
    </source>
</evidence>
<dbReference type="AlphaFoldDB" id="A0A9P6DV93"/>
<dbReference type="Gene3D" id="3.20.20.80">
    <property type="entry name" value="Glycosidases"/>
    <property type="match status" value="1"/>
</dbReference>
<keyword evidence="6 11" id="KW-0378">Hydrolase</keyword>
<dbReference type="InterPro" id="IPR011583">
    <property type="entry name" value="Chitinase_II/V-like_cat"/>
</dbReference>
<keyword evidence="10" id="KW-0624">Polysaccharide degradation</keyword>
<dbReference type="EC" id="3.2.1.14" evidence="4"/>
<dbReference type="SUPFAM" id="SSF51445">
    <property type="entry name" value="(Trans)glycosidases"/>
    <property type="match status" value="1"/>
</dbReference>
<dbReference type="InterPro" id="IPR029070">
    <property type="entry name" value="Chitinase_insertion_sf"/>
</dbReference>
<evidence type="ECO:0000256" key="4">
    <source>
        <dbReference type="ARBA" id="ARBA00012729"/>
    </source>
</evidence>
<dbReference type="PANTHER" id="PTHR11177">
    <property type="entry name" value="CHITINASE"/>
    <property type="match status" value="1"/>
</dbReference>
<accession>A0A9P6DV93</accession>
<dbReference type="PROSITE" id="PS01095">
    <property type="entry name" value="GH18_1"/>
    <property type="match status" value="1"/>
</dbReference>
<dbReference type="InterPro" id="IPR001579">
    <property type="entry name" value="Glyco_hydro_18_chit_AS"/>
</dbReference>
<evidence type="ECO:0000256" key="3">
    <source>
        <dbReference type="ARBA" id="ARBA00008682"/>
    </source>
</evidence>
<dbReference type="CDD" id="cd06548">
    <property type="entry name" value="GH18_chitinase"/>
    <property type="match status" value="1"/>
</dbReference>
<proteinExistence type="inferred from homology"/>
<dbReference type="EMBL" id="MU128986">
    <property type="protein sequence ID" value="KAF9512439.1"/>
    <property type="molecule type" value="Genomic_DNA"/>
</dbReference>
<comment type="subcellular location">
    <subcellularLocation>
        <location evidence="2">Secreted</location>
    </subcellularLocation>
</comment>
<evidence type="ECO:0000256" key="11">
    <source>
        <dbReference type="RuleBase" id="RU000489"/>
    </source>
</evidence>
<gene>
    <name evidence="13" type="ORF">BS47DRAFT_1057410</name>
</gene>
<dbReference type="GO" id="GO:0006032">
    <property type="term" value="P:chitin catabolic process"/>
    <property type="evidence" value="ECO:0007669"/>
    <property type="project" value="UniProtKB-KW"/>
</dbReference>
<dbReference type="InterPro" id="IPR050314">
    <property type="entry name" value="Glycosyl_Hydrlase_18"/>
</dbReference>
<evidence type="ECO:0000256" key="6">
    <source>
        <dbReference type="ARBA" id="ARBA00022801"/>
    </source>
</evidence>
<keyword evidence="8" id="KW-0119">Carbohydrate metabolism</keyword>
<dbReference type="PROSITE" id="PS51910">
    <property type="entry name" value="GH18_2"/>
    <property type="match status" value="1"/>
</dbReference>
<evidence type="ECO:0000256" key="2">
    <source>
        <dbReference type="ARBA" id="ARBA00004613"/>
    </source>
</evidence>
<dbReference type="Gene3D" id="3.10.50.10">
    <property type="match status" value="1"/>
</dbReference>
<dbReference type="FunFam" id="3.10.50.10:FF:000005">
    <property type="entry name" value="Endochitinase B1"/>
    <property type="match status" value="1"/>
</dbReference>
<keyword evidence="5" id="KW-0964">Secreted</keyword>
<dbReference type="SUPFAM" id="SSF54556">
    <property type="entry name" value="Chitinase insertion domain"/>
    <property type="match status" value="1"/>
</dbReference>
<keyword evidence="7" id="KW-0146">Chitin degradation</keyword>
<dbReference type="GO" id="GO:0008843">
    <property type="term" value="F:endochitinase activity"/>
    <property type="evidence" value="ECO:0007669"/>
    <property type="project" value="UniProtKB-EC"/>
</dbReference>
<keyword evidence="9 11" id="KW-0326">Glycosidase</keyword>
<comment type="catalytic activity">
    <reaction evidence="1">
        <text>Random endo-hydrolysis of N-acetyl-beta-D-glucosaminide (1-&gt;4)-beta-linkages in chitin and chitodextrins.</text>
        <dbReference type="EC" id="3.2.1.14"/>
    </reaction>
</comment>
<evidence type="ECO:0000256" key="7">
    <source>
        <dbReference type="ARBA" id="ARBA00023024"/>
    </source>
</evidence>
<dbReference type="PANTHER" id="PTHR11177:SF317">
    <property type="entry name" value="CHITINASE 12-RELATED"/>
    <property type="match status" value="1"/>
</dbReference>
<dbReference type="GO" id="GO:0000272">
    <property type="term" value="P:polysaccharide catabolic process"/>
    <property type="evidence" value="ECO:0007669"/>
    <property type="project" value="UniProtKB-KW"/>
</dbReference>
<dbReference type="Pfam" id="PF00704">
    <property type="entry name" value="Glyco_hydro_18"/>
    <property type="match status" value="1"/>
</dbReference>
<name>A0A9P6DV93_9AGAM</name>
<comment type="caution">
    <text evidence="13">The sequence shown here is derived from an EMBL/GenBank/DDBJ whole genome shotgun (WGS) entry which is preliminary data.</text>
</comment>
<dbReference type="InterPro" id="IPR001223">
    <property type="entry name" value="Glyco_hydro18_cat"/>
</dbReference>
<dbReference type="SMART" id="SM00636">
    <property type="entry name" value="Glyco_18"/>
    <property type="match status" value="1"/>
</dbReference>
<evidence type="ECO:0000313" key="13">
    <source>
        <dbReference type="EMBL" id="KAF9512439.1"/>
    </source>
</evidence>
<dbReference type="GO" id="GO:0005576">
    <property type="term" value="C:extracellular region"/>
    <property type="evidence" value="ECO:0007669"/>
    <property type="project" value="UniProtKB-SubCell"/>
</dbReference>
<dbReference type="GO" id="GO:0008061">
    <property type="term" value="F:chitin binding"/>
    <property type="evidence" value="ECO:0007669"/>
    <property type="project" value="InterPro"/>
</dbReference>
<evidence type="ECO:0000256" key="10">
    <source>
        <dbReference type="ARBA" id="ARBA00023326"/>
    </source>
</evidence>
<dbReference type="Proteomes" id="UP000886523">
    <property type="component" value="Unassembled WGS sequence"/>
</dbReference>
<protein>
    <recommendedName>
        <fullName evidence="4">chitinase</fullName>
        <ecNumber evidence="4">3.2.1.14</ecNumber>
    </recommendedName>
</protein>
<feature type="domain" description="GH18" evidence="12">
    <location>
        <begin position="4"/>
        <end position="377"/>
    </location>
</feature>
<dbReference type="OrthoDB" id="76388at2759"/>
<sequence>MSGMRQVGYFTNWGIYGRRFPPILIPTQHLTHILYAFANLRAGTGEVFLSDEWSDKDIHYPGDSWEEPNTNLFGNFKQFALLKKHHRHLKLLLSIGGWAYSASFDPVVVNPQLRATFVATAVKLVEDFGLDGLDVDYEYPKNDLQSQGFLELIRELRMALDALERRIGVGRLSLTIAAPCGSEQYKKLYLKQMDPFLDFWNLMAYDYAGSWDSVANHQANILGLATNTTAAVQYYHETGQIPRSKLVVGIPLYGRSFVACAGPGTPFNGVGQGSWEAGVYDYRSLPPPGATVYYDREAIASYSFDPAKGEMISFDDGATARAKAEWIVRNNLGGAMYWEISGDKDLGPREGMEGGEGKTEVPGPSLIKIVSNIFTQVGPGLDKTPNRLSYPTSKFPNLRQGF</sequence>
<reference evidence="13" key="1">
    <citation type="journal article" date="2020" name="Nat. Commun.">
        <title>Large-scale genome sequencing of mycorrhizal fungi provides insights into the early evolution of symbiotic traits.</title>
        <authorList>
            <person name="Miyauchi S."/>
            <person name="Kiss E."/>
            <person name="Kuo A."/>
            <person name="Drula E."/>
            <person name="Kohler A."/>
            <person name="Sanchez-Garcia M."/>
            <person name="Morin E."/>
            <person name="Andreopoulos B."/>
            <person name="Barry K.W."/>
            <person name="Bonito G."/>
            <person name="Buee M."/>
            <person name="Carver A."/>
            <person name="Chen C."/>
            <person name="Cichocki N."/>
            <person name="Clum A."/>
            <person name="Culley D."/>
            <person name="Crous P.W."/>
            <person name="Fauchery L."/>
            <person name="Girlanda M."/>
            <person name="Hayes R.D."/>
            <person name="Keri Z."/>
            <person name="LaButti K."/>
            <person name="Lipzen A."/>
            <person name="Lombard V."/>
            <person name="Magnuson J."/>
            <person name="Maillard F."/>
            <person name="Murat C."/>
            <person name="Nolan M."/>
            <person name="Ohm R.A."/>
            <person name="Pangilinan J."/>
            <person name="Pereira M.F."/>
            <person name="Perotto S."/>
            <person name="Peter M."/>
            <person name="Pfister S."/>
            <person name="Riley R."/>
            <person name="Sitrit Y."/>
            <person name="Stielow J.B."/>
            <person name="Szollosi G."/>
            <person name="Zifcakova L."/>
            <person name="Stursova M."/>
            <person name="Spatafora J.W."/>
            <person name="Tedersoo L."/>
            <person name="Vaario L.M."/>
            <person name="Yamada A."/>
            <person name="Yan M."/>
            <person name="Wang P."/>
            <person name="Xu J."/>
            <person name="Bruns T."/>
            <person name="Baldrian P."/>
            <person name="Vilgalys R."/>
            <person name="Dunand C."/>
            <person name="Henrissat B."/>
            <person name="Grigoriev I.V."/>
            <person name="Hibbett D."/>
            <person name="Nagy L.G."/>
            <person name="Martin F.M."/>
        </authorList>
    </citation>
    <scope>NUCLEOTIDE SEQUENCE</scope>
    <source>
        <strain evidence="13">UP504</strain>
    </source>
</reference>
<dbReference type="InterPro" id="IPR017853">
    <property type="entry name" value="GH"/>
</dbReference>
<organism evidence="13 14">
    <name type="scientific">Hydnum rufescens UP504</name>
    <dbReference type="NCBI Taxonomy" id="1448309"/>
    <lineage>
        <taxon>Eukaryota</taxon>
        <taxon>Fungi</taxon>
        <taxon>Dikarya</taxon>
        <taxon>Basidiomycota</taxon>
        <taxon>Agaricomycotina</taxon>
        <taxon>Agaricomycetes</taxon>
        <taxon>Cantharellales</taxon>
        <taxon>Hydnaceae</taxon>
        <taxon>Hydnum</taxon>
    </lineage>
</organism>
<evidence type="ECO:0000256" key="9">
    <source>
        <dbReference type="ARBA" id="ARBA00023295"/>
    </source>
</evidence>
<evidence type="ECO:0000256" key="5">
    <source>
        <dbReference type="ARBA" id="ARBA00022525"/>
    </source>
</evidence>
<evidence type="ECO:0000313" key="14">
    <source>
        <dbReference type="Proteomes" id="UP000886523"/>
    </source>
</evidence>